<organism evidence="7 8">
    <name type="scientific">Seminavis robusta</name>
    <dbReference type="NCBI Taxonomy" id="568900"/>
    <lineage>
        <taxon>Eukaryota</taxon>
        <taxon>Sar</taxon>
        <taxon>Stramenopiles</taxon>
        <taxon>Ochrophyta</taxon>
        <taxon>Bacillariophyta</taxon>
        <taxon>Bacillariophyceae</taxon>
        <taxon>Bacillariophycidae</taxon>
        <taxon>Naviculales</taxon>
        <taxon>Naviculaceae</taxon>
        <taxon>Seminavis</taxon>
    </lineage>
</organism>
<keyword evidence="5" id="KW-1133">Transmembrane helix</keyword>
<reference evidence="7" key="1">
    <citation type="submission" date="2020-06" db="EMBL/GenBank/DDBJ databases">
        <authorList>
            <consortium name="Plant Systems Biology data submission"/>
        </authorList>
    </citation>
    <scope>NUCLEOTIDE SEQUENCE</scope>
    <source>
        <strain evidence="7">D6</strain>
    </source>
</reference>
<keyword evidence="3" id="KW-0677">Repeat</keyword>
<feature type="compositionally biased region" description="Acidic residues" evidence="4">
    <location>
        <begin position="58"/>
        <end position="69"/>
    </location>
</feature>
<keyword evidence="1" id="KW-0433">Leucine-rich repeat</keyword>
<evidence type="ECO:0000256" key="5">
    <source>
        <dbReference type="SAM" id="Phobius"/>
    </source>
</evidence>
<feature type="compositionally biased region" description="Polar residues" evidence="4">
    <location>
        <begin position="110"/>
        <end position="124"/>
    </location>
</feature>
<dbReference type="InterPro" id="IPR001611">
    <property type="entry name" value="Leu-rich_rpt"/>
</dbReference>
<keyword evidence="2" id="KW-0732">Signal</keyword>
<gene>
    <name evidence="7" type="ORF">SEMRO_48_G028330.1</name>
</gene>
<dbReference type="InterPro" id="IPR032675">
    <property type="entry name" value="LRR_dom_sf"/>
</dbReference>
<dbReference type="InterPro" id="IPR055414">
    <property type="entry name" value="LRR_R13L4/SHOC2-like"/>
</dbReference>
<feature type="region of interest" description="Disordered" evidence="4">
    <location>
        <begin position="223"/>
        <end position="245"/>
    </location>
</feature>
<dbReference type="Pfam" id="PF23598">
    <property type="entry name" value="LRR_14"/>
    <property type="match status" value="1"/>
</dbReference>
<name>A0A9N8H6N8_9STRA</name>
<accession>A0A9N8H6N8</accession>
<dbReference type="PANTHER" id="PTHR48060:SF20">
    <property type="entry name" value="LEUCINE-RICH REPEAT-CONTAINING N-TERMINAL PLANT-TYPE DOMAIN-CONTAINING PROTEIN"/>
    <property type="match status" value="1"/>
</dbReference>
<keyword evidence="5" id="KW-0812">Transmembrane</keyword>
<keyword evidence="5" id="KW-0472">Membrane</keyword>
<evidence type="ECO:0000313" key="8">
    <source>
        <dbReference type="Proteomes" id="UP001153069"/>
    </source>
</evidence>
<dbReference type="EMBL" id="CAICTM010000048">
    <property type="protein sequence ID" value="CAB9498913.1"/>
    <property type="molecule type" value="Genomic_DNA"/>
</dbReference>
<evidence type="ECO:0000313" key="7">
    <source>
        <dbReference type="EMBL" id="CAB9498913.1"/>
    </source>
</evidence>
<dbReference type="Gene3D" id="3.80.10.10">
    <property type="entry name" value="Ribonuclease Inhibitor"/>
    <property type="match status" value="3"/>
</dbReference>
<feature type="region of interest" description="Disordered" evidence="4">
    <location>
        <begin position="44"/>
        <end position="146"/>
    </location>
</feature>
<dbReference type="Proteomes" id="UP001153069">
    <property type="component" value="Unassembled WGS sequence"/>
</dbReference>
<feature type="region of interest" description="Disordered" evidence="4">
    <location>
        <begin position="1"/>
        <end position="30"/>
    </location>
</feature>
<feature type="compositionally biased region" description="Low complexity" evidence="4">
    <location>
        <begin position="408"/>
        <end position="419"/>
    </location>
</feature>
<dbReference type="InterPro" id="IPR053211">
    <property type="entry name" value="DNA_repair-toleration"/>
</dbReference>
<dbReference type="FunFam" id="3.80.10.10:FF:000041">
    <property type="entry name" value="LRR receptor-like serine/threonine-protein kinase ERECTA"/>
    <property type="match status" value="1"/>
</dbReference>
<evidence type="ECO:0000256" key="3">
    <source>
        <dbReference type="ARBA" id="ARBA00022737"/>
    </source>
</evidence>
<proteinExistence type="predicted"/>
<dbReference type="SUPFAM" id="SSF52058">
    <property type="entry name" value="L domain-like"/>
    <property type="match status" value="1"/>
</dbReference>
<feature type="region of interest" description="Disordered" evidence="4">
    <location>
        <begin position="407"/>
        <end position="434"/>
    </location>
</feature>
<keyword evidence="8" id="KW-1185">Reference proteome</keyword>
<dbReference type="AlphaFoldDB" id="A0A9N8H6N8"/>
<feature type="compositionally biased region" description="Basic and acidic residues" evidence="4">
    <location>
        <begin position="126"/>
        <end position="135"/>
    </location>
</feature>
<evidence type="ECO:0000256" key="2">
    <source>
        <dbReference type="ARBA" id="ARBA00022729"/>
    </source>
</evidence>
<comment type="caution">
    <text evidence="7">The sequence shown here is derived from an EMBL/GenBank/DDBJ whole genome shotgun (WGS) entry which is preliminary data.</text>
</comment>
<evidence type="ECO:0000256" key="1">
    <source>
        <dbReference type="ARBA" id="ARBA00022614"/>
    </source>
</evidence>
<dbReference type="OrthoDB" id="47890at2759"/>
<protein>
    <submittedName>
        <fullName evidence="7">STYKc</fullName>
    </submittedName>
</protein>
<sequence>MSLAKDITGGGINTGTSMKVPPHASVPVPVRAPAGETAANHELAKEKKWHHHHHDKEEDQSMEFEEEEQQQITRQETSMSIPGAIAVRGISHHSNDDTPSPQQQQQQQQGHSSWCSYGTVQIGNDDSARQPKDDQTSSSLVQAVPVPENSLTSSQIVISQRAQIYNPQEQRGSNNSTMLPSHKKKTATTLVKILIVAMVAIVFVVGVIIIPIVATATQEKYHEATSPSGNPHVSNDTASSSPTSTPLSILETLSPFITNTTSHNNTNINHPGLEAFLQSLPNDTLDILQRGDPDAAPVRAFQWMVQDPHLQDYFHENNSTTTSSTWRLQQRFALATLFFATDGTHWNVNHQWLDYNLHECYWATKLDYAFMLDMNVTESVQHMIEYLHTHEEELEIFHWTDMIHHEQQQAQQSNTNSSSGDGDKPPPKTWKGLPWEDSDHYRRHLDGTVHHPNEYNHCDENGAYSRLMLYNNRLKGSLPPELFLLTKLEVLGLTENRELTGSIPTEIGRLSALKFLFLDDVDCSGTLPSEIGLLKELRLLSLDHNLGLSSSIPSEIFSLHNLFYFSLANAHGMYGTLATEIGLMSSLEVLNLIDAGMSGSLPTEFGRLSNLHIVNLAGNPDLGGSLPSELGDLMQLQLLNLHSNALTGSIPESLFRLSQLFYLDLSENVLTGNVDGTKYRQMKQLEGLILRDNNFSGTVSLDLGCLQSSLELLDLSSNHRMQGSLPTEIGLLTRLRVFNASNMMLSATIPTEMAALGLLERLDVHDTLLEGPLAHDMVSNWSNLQVLDVSDTSITGTIPSDLCELSDSLSFTCSSDLCGCYCVCF</sequence>
<feature type="compositionally biased region" description="Polar residues" evidence="4">
    <location>
        <begin position="225"/>
        <end position="238"/>
    </location>
</feature>
<evidence type="ECO:0000259" key="6">
    <source>
        <dbReference type="Pfam" id="PF23598"/>
    </source>
</evidence>
<feature type="transmembrane region" description="Helical" evidence="5">
    <location>
        <begin position="193"/>
        <end position="214"/>
    </location>
</feature>
<feature type="domain" description="Disease resistance R13L4/SHOC-2-like LRR" evidence="6">
    <location>
        <begin position="484"/>
        <end position="616"/>
    </location>
</feature>
<dbReference type="Pfam" id="PF00560">
    <property type="entry name" value="LRR_1"/>
    <property type="match status" value="2"/>
</dbReference>
<evidence type="ECO:0000256" key="4">
    <source>
        <dbReference type="SAM" id="MobiDB-lite"/>
    </source>
</evidence>
<dbReference type="PANTHER" id="PTHR48060">
    <property type="entry name" value="DNA DAMAGE-REPAIR/TOLERATION PROTEIN DRT100"/>
    <property type="match status" value="1"/>
</dbReference>